<evidence type="ECO:0000313" key="2">
    <source>
        <dbReference type="EMBL" id="TRD20720.1"/>
    </source>
</evidence>
<protein>
    <submittedName>
        <fullName evidence="2">Pyridoxamine 5'-phosphate oxidase family protein</fullName>
    </submittedName>
</protein>
<dbReference type="InterPro" id="IPR012349">
    <property type="entry name" value="Split_barrel_FMN-bd"/>
</dbReference>
<comment type="caution">
    <text evidence="2">The sequence shown here is derived from an EMBL/GenBank/DDBJ whole genome shotgun (WGS) entry which is preliminary data.</text>
</comment>
<proteinExistence type="predicted"/>
<dbReference type="InterPro" id="IPR024029">
    <property type="entry name" value="Pyridox_Oxase_FMN-dep"/>
</dbReference>
<dbReference type="InterPro" id="IPR011576">
    <property type="entry name" value="Pyridox_Oxase_N"/>
</dbReference>
<sequence>MNERIADIAALEALYGVPSPMALKKVAPRLTPEYRRWIETARFCLVATVGPEGTDISPRGDDGPVVRIAGPDRLEMPDWRGNNRLDTLRNIVRDPRVSLLFMVPGSNNVVRVNGRAHVTADETLRHKLAHNGHLPQTVVVIGITEVYFQCGRAILRSGLWNRDDSEGLPSAGEMIASEDHDSFDPVDYDQSWSARAKDTLWS</sequence>
<dbReference type="NCBIfam" id="TIGR04025">
    <property type="entry name" value="PPOX_FMN_DR2398"/>
    <property type="match status" value="1"/>
</dbReference>
<dbReference type="AlphaFoldDB" id="A0A547Q2X4"/>
<reference evidence="2 3" key="1">
    <citation type="submission" date="2019-06" db="EMBL/GenBank/DDBJ databases">
        <title>Paenimaribius caenipelagi gen. nov., sp. nov., isolated from a tidal flat.</title>
        <authorList>
            <person name="Yoon J.-H."/>
        </authorList>
    </citation>
    <scope>NUCLEOTIDE SEQUENCE [LARGE SCALE GENOMIC DNA]</scope>
    <source>
        <strain evidence="2 3">JBTF-M29</strain>
    </source>
</reference>
<dbReference type="Gene3D" id="2.30.110.10">
    <property type="entry name" value="Electron Transport, Fmn-binding Protein, Chain A"/>
    <property type="match status" value="1"/>
</dbReference>
<dbReference type="SUPFAM" id="SSF50475">
    <property type="entry name" value="FMN-binding split barrel"/>
    <property type="match status" value="1"/>
</dbReference>
<dbReference type="Proteomes" id="UP000318590">
    <property type="component" value="Unassembled WGS sequence"/>
</dbReference>
<dbReference type="OrthoDB" id="9790331at2"/>
<dbReference type="RefSeq" id="WP_142834628.1">
    <property type="nucleotide sequence ID" value="NZ_VFSV01000013.1"/>
</dbReference>
<feature type="domain" description="Pyridoxamine 5'-phosphate oxidase N-terminal" evidence="1">
    <location>
        <begin position="30"/>
        <end position="150"/>
    </location>
</feature>
<dbReference type="PANTHER" id="PTHR42815:SF2">
    <property type="entry name" value="FAD-BINDING, PUTATIVE (AFU_ORTHOLOGUE AFUA_6G07600)-RELATED"/>
    <property type="match status" value="1"/>
</dbReference>
<dbReference type="PANTHER" id="PTHR42815">
    <property type="entry name" value="FAD-BINDING, PUTATIVE (AFU_ORTHOLOGUE AFUA_6G07600)-RELATED"/>
    <property type="match status" value="1"/>
</dbReference>
<dbReference type="Pfam" id="PF01243">
    <property type="entry name" value="PNPOx_N"/>
    <property type="match status" value="1"/>
</dbReference>
<dbReference type="EMBL" id="VFSV01000013">
    <property type="protein sequence ID" value="TRD20720.1"/>
    <property type="molecule type" value="Genomic_DNA"/>
</dbReference>
<organism evidence="2 3">
    <name type="scientific">Palleronia caenipelagi</name>
    <dbReference type="NCBI Taxonomy" id="2489174"/>
    <lineage>
        <taxon>Bacteria</taxon>
        <taxon>Pseudomonadati</taxon>
        <taxon>Pseudomonadota</taxon>
        <taxon>Alphaproteobacteria</taxon>
        <taxon>Rhodobacterales</taxon>
        <taxon>Roseobacteraceae</taxon>
        <taxon>Palleronia</taxon>
    </lineage>
</organism>
<name>A0A547Q2X4_9RHOB</name>
<evidence type="ECO:0000259" key="1">
    <source>
        <dbReference type="Pfam" id="PF01243"/>
    </source>
</evidence>
<accession>A0A547Q2X4</accession>
<gene>
    <name evidence="2" type="ORF">FEV53_09755</name>
</gene>
<keyword evidence="3" id="KW-1185">Reference proteome</keyword>
<evidence type="ECO:0000313" key="3">
    <source>
        <dbReference type="Proteomes" id="UP000318590"/>
    </source>
</evidence>